<gene>
    <name evidence="2" type="ORF">EU509_14925</name>
</gene>
<sequence>MKDSFGIWLYRVQKIIEVLRPKFYNKLTWLIVISGLSLMSKPLWLTLINIAFEKMIEFSITENSDTAWGFALVVTGLLYHLINTGLYEFVIDRKGDALNQKKEEHDTQVFKSLDEMIDEPYIENVFAHMHTSDAIFLDDFTKLRDFVVYASESRNQFLAQELKLKTQSFLTSLEGLLYFINKEFDEYPYGQDKLNYRMCLAPQLNCDRGGSWEDGPKYGVLVRQMMDLSASLNDSYKNWRLSVKENLAI</sequence>
<keyword evidence="1" id="KW-0812">Transmembrane</keyword>
<feature type="transmembrane region" description="Helical" evidence="1">
    <location>
        <begin position="67"/>
        <end position="91"/>
    </location>
</feature>
<dbReference type="RefSeq" id="WP_149606418.1">
    <property type="nucleotide sequence ID" value="NZ_SEUJ01000075.1"/>
</dbReference>
<keyword evidence="1" id="KW-1133">Transmembrane helix</keyword>
<proteinExistence type="predicted"/>
<evidence type="ECO:0000313" key="2">
    <source>
        <dbReference type="EMBL" id="KAA1152087.1"/>
    </source>
</evidence>
<reference evidence="2 3" key="1">
    <citation type="submission" date="2019-01" db="EMBL/GenBank/DDBJ databases">
        <title>Genome sequences of marine Pseudoalteromonas species.</title>
        <authorList>
            <person name="Boraston A.B."/>
            <person name="Hehemann J.-H."/>
            <person name="Vickers C.J."/>
            <person name="Salama-Alber O."/>
            <person name="Abe K."/>
            <person name="Hettle A.J."/>
        </authorList>
    </citation>
    <scope>NUCLEOTIDE SEQUENCE [LARGE SCALE GENOMIC DNA]</scope>
    <source>
        <strain evidence="2 3">PS47</strain>
    </source>
</reference>
<comment type="caution">
    <text evidence="2">The sequence shown here is derived from an EMBL/GenBank/DDBJ whole genome shotgun (WGS) entry which is preliminary data.</text>
</comment>
<keyword evidence="3" id="KW-1185">Reference proteome</keyword>
<dbReference type="EMBL" id="SEUJ01000075">
    <property type="protein sequence ID" value="KAA1152087.1"/>
    <property type="molecule type" value="Genomic_DNA"/>
</dbReference>
<dbReference type="Proteomes" id="UP000322915">
    <property type="component" value="Unassembled WGS sequence"/>
</dbReference>
<keyword evidence="1" id="KW-0472">Membrane</keyword>
<feature type="transmembrane region" description="Helical" evidence="1">
    <location>
        <begin position="27"/>
        <end position="47"/>
    </location>
</feature>
<evidence type="ECO:0000256" key="1">
    <source>
        <dbReference type="SAM" id="Phobius"/>
    </source>
</evidence>
<organism evidence="2 3">
    <name type="scientific">Pseudoalteromonas fuliginea</name>
    <dbReference type="NCBI Taxonomy" id="1872678"/>
    <lineage>
        <taxon>Bacteria</taxon>
        <taxon>Pseudomonadati</taxon>
        <taxon>Pseudomonadota</taxon>
        <taxon>Gammaproteobacteria</taxon>
        <taxon>Alteromonadales</taxon>
        <taxon>Pseudoalteromonadaceae</taxon>
        <taxon>Pseudoalteromonas</taxon>
    </lineage>
</organism>
<evidence type="ECO:0000313" key="3">
    <source>
        <dbReference type="Proteomes" id="UP000322915"/>
    </source>
</evidence>
<accession>A0ABQ6RF12</accession>
<name>A0ABQ6RF12_9GAMM</name>
<protein>
    <submittedName>
        <fullName evidence="2">Uncharacterized protein</fullName>
    </submittedName>
</protein>